<name>A0A4Y9QVE8_9BACT</name>
<comment type="pathway">
    <text evidence="2">Carotenoid biosynthesis.</text>
</comment>
<comment type="subcellular location">
    <subcellularLocation>
        <location evidence="1">Membrane</location>
        <topology evidence="1">Multi-pass membrane protein</topology>
    </subcellularLocation>
</comment>
<evidence type="ECO:0000256" key="5">
    <source>
        <dbReference type="ARBA" id="ARBA00022989"/>
    </source>
</evidence>
<dbReference type="GO" id="GO:0016020">
    <property type="term" value="C:membrane"/>
    <property type="evidence" value="ECO:0007669"/>
    <property type="project" value="UniProtKB-SubCell"/>
</dbReference>
<organism evidence="10 11">
    <name type="scientific">Algoriphagus kandeliae</name>
    <dbReference type="NCBI Taxonomy" id="2562278"/>
    <lineage>
        <taxon>Bacteria</taxon>
        <taxon>Pseudomonadati</taxon>
        <taxon>Bacteroidota</taxon>
        <taxon>Cytophagia</taxon>
        <taxon>Cytophagales</taxon>
        <taxon>Cyclobacteriaceae</taxon>
        <taxon>Algoriphagus</taxon>
    </lineage>
</organism>
<dbReference type="GO" id="GO:0016117">
    <property type="term" value="P:carotenoid biosynthetic process"/>
    <property type="evidence" value="ECO:0007669"/>
    <property type="project" value="UniProtKB-KW"/>
</dbReference>
<keyword evidence="6 8" id="KW-0472">Membrane</keyword>
<keyword evidence="4" id="KW-0125">Carotenoid biosynthesis</keyword>
<keyword evidence="11" id="KW-1185">Reference proteome</keyword>
<dbReference type="AlphaFoldDB" id="A0A4Y9QVE8"/>
<keyword evidence="3 8" id="KW-0812">Transmembrane</keyword>
<dbReference type="EMBL" id="SPSB01000002">
    <property type="protein sequence ID" value="TFV95758.1"/>
    <property type="molecule type" value="Genomic_DNA"/>
</dbReference>
<evidence type="ECO:0000256" key="7">
    <source>
        <dbReference type="ARBA" id="ARBA00023235"/>
    </source>
</evidence>
<feature type="transmembrane region" description="Helical" evidence="8">
    <location>
        <begin position="159"/>
        <end position="181"/>
    </location>
</feature>
<dbReference type="GO" id="GO:0016872">
    <property type="term" value="F:intramolecular lyase activity"/>
    <property type="evidence" value="ECO:0007669"/>
    <property type="project" value="InterPro"/>
</dbReference>
<evidence type="ECO:0000256" key="3">
    <source>
        <dbReference type="ARBA" id="ARBA00022692"/>
    </source>
</evidence>
<feature type="transmembrane region" description="Helical" evidence="8">
    <location>
        <begin position="79"/>
        <end position="100"/>
    </location>
</feature>
<accession>A0A4Y9QVE8</accession>
<feature type="domain" description="Lycopene cyclase" evidence="9">
    <location>
        <begin position="129"/>
        <end position="223"/>
    </location>
</feature>
<comment type="caution">
    <text evidence="10">The sequence shown here is derived from an EMBL/GenBank/DDBJ whole genome shotgun (WGS) entry which is preliminary data.</text>
</comment>
<dbReference type="OrthoDB" id="5195186at2"/>
<feature type="transmembrane region" description="Helical" evidence="8">
    <location>
        <begin position="134"/>
        <end position="152"/>
    </location>
</feature>
<dbReference type="RefSeq" id="WP_135072166.1">
    <property type="nucleotide sequence ID" value="NZ_SPSB01000002.1"/>
</dbReference>
<feature type="transmembrane region" description="Helical" evidence="8">
    <location>
        <begin position="112"/>
        <end position="128"/>
    </location>
</feature>
<dbReference type="GO" id="GO:0045436">
    <property type="term" value="F:lycopene beta cyclase activity"/>
    <property type="evidence" value="ECO:0007669"/>
    <property type="project" value="UniProtKB-ARBA"/>
</dbReference>
<evidence type="ECO:0000313" key="11">
    <source>
        <dbReference type="Proteomes" id="UP000297647"/>
    </source>
</evidence>
<dbReference type="Proteomes" id="UP000297647">
    <property type="component" value="Unassembled WGS sequence"/>
</dbReference>
<evidence type="ECO:0000256" key="2">
    <source>
        <dbReference type="ARBA" id="ARBA00004829"/>
    </source>
</evidence>
<feature type="transmembrane region" description="Helical" evidence="8">
    <location>
        <begin position="6"/>
        <end position="23"/>
    </location>
</feature>
<feature type="transmembrane region" description="Helical" evidence="8">
    <location>
        <begin position="35"/>
        <end position="59"/>
    </location>
</feature>
<reference evidence="10 11" key="1">
    <citation type="submission" date="2019-03" db="EMBL/GenBank/DDBJ databases">
        <title>Algoriphagus sp. nov, a new strain isolated from root system soil of mangrove plant Kandelia.</title>
        <authorList>
            <person name="Yin Q."/>
            <person name="Wang K."/>
            <person name="Song Z."/>
        </authorList>
    </citation>
    <scope>NUCLEOTIDE SEQUENCE [LARGE SCALE GENOMIC DNA]</scope>
    <source>
        <strain evidence="10 11">XY-J91</strain>
    </source>
</reference>
<evidence type="ECO:0000256" key="6">
    <source>
        <dbReference type="ARBA" id="ARBA00023136"/>
    </source>
</evidence>
<evidence type="ECO:0000259" key="9">
    <source>
        <dbReference type="Pfam" id="PF18916"/>
    </source>
</evidence>
<dbReference type="Pfam" id="PF18916">
    <property type="entry name" value="Lycopene_cyc"/>
    <property type="match status" value="2"/>
</dbReference>
<keyword evidence="5 8" id="KW-1133">Transmembrane helix</keyword>
<evidence type="ECO:0000256" key="8">
    <source>
        <dbReference type="SAM" id="Phobius"/>
    </source>
</evidence>
<proteinExistence type="predicted"/>
<evidence type="ECO:0000256" key="4">
    <source>
        <dbReference type="ARBA" id="ARBA00022746"/>
    </source>
</evidence>
<dbReference type="NCBIfam" id="TIGR03462">
    <property type="entry name" value="CarR_dom_SF"/>
    <property type="match status" value="2"/>
</dbReference>
<evidence type="ECO:0000313" key="10">
    <source>
        <dbReference type="EMBL" id="TFV95758.1"/>
    </source>
</evidence>
<feature type="transmembrane region" description="Helical" evidence="8">
    <location>
        <begin position="207"/>
        <end position="224"/>
    </location>
</feature>
<gene>
    <name evidence="10" type="ORF">E4S40_05925</name>
</gene>
<sequence length="236" mass="27612">MEKYLYFGVLLFAISYPLAQSFEHRIRYASKWGQIFPGMLITAAFFLIWDVWFTDIGVWEFNPTYISGLYLLNLPVEEWLFFFVIPFACLFIYEVLIYFFPKDPLRDWGKPFVYIMVPFLIGFALLHLDKWYTSVNFLVGGIALLVHFLIFNDKYLGKFLFAYLVHLIPFFLCNGILTGGITEEPVVIYNNAENLGIRIWTVPIEDSIYSMTLLLMNVSFFEAIRSAKTFHSVKSL</sequence>
<evidence type="ECO:0000256" key="1">
    <source>
        <dbReference type="ARBA" id="ARBA00004141"/>
    </source>
</evidence>
<feature type="domain" description="Lycopene cyclase" evidence="9">
    <location>
        <begin position="4"/>
        <end position="96"/>
    </location>
</feature>
<protein>
    <submittedName>
        <fullName evidence="10">Lycopene cyclase domain-containing protein</fullName>
    </submittedName>
</protein>
<dbReference type="InterPro" id="IPR017825">
    <property type="entry name" value="Lycopene_cyclase_dom"/>
</dbReference>
<keyword evidence="7" id="KW-0413">Isomerase</keyword>